<keyword evidence="13" id="KW-1185">Reference proteome</keyword>
<keyword evidence="9" id="KW-1071">Ligand-gated ion channel</keyword>
<evidence type="ECO:0000256" key="10">
    <source>
        <dbReference type="ARBA" id="ARBA00023303"/>
    </source>
</evidence>
<keyword evidence="7 12" id="KW-0675">Receptor</keyword>
<accession>A0A4Z2E1W4</accession>
<dbReference type="GO" id="GO:0016020">
    <property type="term" value="C:membrane"/>
    <property type="evidence" value="ECO:0007669"/>
    <property type="project" value="UniProtKB-SubCell"/>
</dbReference>
<dbReference type="SUPFAM" id="SSF53850">
    <property type="entry name" value="Periplasmic binding protein-like II"/>
    <property type="match status" value="1"/>
</dbReference>
<gene>
    <name evidence="12" type="primary">Grin2a_5</name>
    <name evidence="12" type="ORF">EYF80_067134</name>
</gene>
<evidence type="ECO:0000256" key="4">
    <source>
        <dbReference type="ARBA" id="ARBA00022989"/>
    </source>
</evidence>
<evidence type="ECO:0000313" key="12">
    <source>
        <dbReference type="EMBL" id="TNN22751.1"/>
    </source>
</evidence>
<keyword evidence="10" id="KW-0407">Ion channel</keyword>
<protein>
    <submittedName>
        <fullName evidence="12">Glutamate receptor ionotropic, NMDA 2A</fullName>
    </submittedName>
</protein>
<organism evidence="12 13">
    <name type="scientific">Liparis tanakae</name>
    <name type="common">Tanaka's snailfish</name>
    <dbReference type="NCBI Taxonomy" id="230148"/>
    <lineage>
        <taxon>Eukaryota</taxon>
        <taxon>Metazoa</taxon>
        <taxon>Chordata</taxon>
        <taxon>Craniata</taxon>
        <taxon>Vertebrata</taxon>
        <taxon>Euteleostomi</taxon>
        <taxon>Actinopterygii</taxon>
        <taxon>Neopterygii</taxon>
        <taxon>Teleostei</taxon>
        <taxon>Neoteleostei</taxon>
        <taxon>Acanthomorphata</taxon>
        <taxon>Eupercaria</taxon>
        <taxon>Perciformes</taxon>
        <taxon>Cottioidei</taxon>
        <taxon>Cottales</taxon>
        <taxon>Liparidae</taxon>
        <taxon>Liparis</taxon>
    </lineage>
</organism>
<evidence type="ECO:0000259" key="11">
    <source>
        <dbReference type="Pfam" id="PF10613"/>
    </source>
</evidence>
<evidence type="ECO:0000256" key="2">
    <source>
        <dbReference type="ARBA" id="ARBA00022448"/>
    </source>
</evidence>
<dbReference type="EMBL" id="SRLO01021177">
    <property type="protein sequence ID" value="TNN22751.1"/>
    <property type="molecule type" value="Genomic_DNA"/>
</dbReference>
<comment type="caution">
    <text evidence="12">The sequence shown here is derived from an EMBL/GenBank/DDBJ whole genome shotgun (WGS) entry which is preliminary data.</text>
</comment>
<evidence type="ECO:0000256" key="5">
    <source>
        <dbReference type="ARBA" id="ARBA00023065"/>
    </source>
</evidence>
<proteinExistence type="predicted"/>
<dbReference type="InterPro" id="IPR015683">
    <property type="entry name" value="Ionotropic_Glu_rcpt"/>
</dbReference>
<dbReference type="OrthoDB" id="5984008at2759"/>
<keyword evidence="6" id="KW-0472">Membrane</keyword>
<dbReference type="Pfam" id="PF10613">
    <property type="entry name" value="Lig_chan-Glu_bd"/>
    <property type="match status" value="1"/>
</dbReference>
<evidence type="ECO:0000256" key="6">
    <source>
        <dbReference type="ARBA" id="ARBA00023136"/>
    </source>
</evidence>
<dbReference type="GO" id="GO:0015276">
    <property type="term" value="F:ligand-gated monoatomic ion channel activity"/>
    <property type="evidence" value="ECO:0007669"/>
    <property type="project" value="InterPro"/>
</dbReference>
<keyword evidence="8" id="KW-0325">Glycoprotein</keyword>
<dbReference type="AlphaFoldDB" id="A0A4Z2E1W4"/>
<keyword evidence="2" id="KW-0813">Transport</keyword>
<keyword evidence="3" id="KW-0812">Transmembrane</keyword>
<keyword evidence="4" id="KW-1133">Transmembrane helix</keyword>
<evidence type="ECO:0000256" key="9">
    <source>
        <dbReference type="ARBA" id="ARBA00023286"/>
    </source>
</evidence>
<dbReference type="PANTHER" id="PTHR18966">
    <property type="entry name" value="IONOTROPIC GLUTAMATE RECEPTOR"/>
    <property type="match status" value="1"/>
</dbReference>
<evidence type="ECO:0000256" key="7">
    <source>
        <dbReference type="ARBA" id="ARBA00023170"/>
    </source>
</evidence>
<dbReference type="InterPro" id="IPR019594">
    <property type="entry name" value="Glu/Gly-bd"/>
</dbReference>
<dbReference type="Gene3D" id="3.40.190.10">
    <property type="entry name" value="Periplasmic binding protein-like II"/>
    <property type="match status" value="1"/>
</dbReference>
<comment type="subcellular location">
    <subcellularLocation>
        <location evidence="1">Membrane</location>
        <topology evidence="1">Multi-pass membrane protein</topology>
    </subcellularLocation>
</comment>
<evidence type="ECO:0000313" key="13">
    <source>
        <dbReference type="Proteomes" id="UP000314294"/>
    </source>
</evidence>
<evidence type="ECO:0000256" key="1">
    <source>
        <dbReference type="ARBA" id="ARBA00004141"/>
    </source>
</evidence>
<keyword evidence="5" id="KW-0406">Ion transport</keyword>
<dbReference type="Proteomes" id="UP000314294">
    <property type="component" value="Unassembled WGS sequence"/>
</dbReference>
<evidence type="ECO:0000256" key="3">
    <source>
        <dbReference type="ARBA" id="ARBA00022692"/>
    </source>
</evidence>
<feature type="domain" description="Ionotropic glutamate receptor L-glutamate and glycine-binding" evidence="11">
    <location>
        <begin position="1"/>
        <end position="33"/>
    </location>
</feature>
<sequence>MAVGSLTINEERSVAIDFSVPFVETGISVMVSRSNGTVSPSAFLGKSVFFLSF</sequence>
<evidence type="ECO:0000256" key="8">
    <source>
        <dbReference type="ARBA" id="ARBA00023180"/>
    </source>
</evidence>
<name>A0A4Z2E1W4_9TELE</name>
<reference evidence="12 13" key="1">
    <citation type="submission" date="2019-03" db="EMBL/GenBank/DDBJ databases">
        <title>First draft genome of Liparis tanakae, snailfish: a comprehensive survey of snailfish specific genes.</title>
        <authorList>
            <person name="Kim W."/>
            <person name="Song I."/>
            <person name="Jeong J.-H."/>
            <person name="Kim D."/>
            <person name="Kim S."/>
            <person name="Ryu S."/>
            <person name="Song J.Y."/>
            <person name="Lee S.K."/>
        </authorList>
    </citation>
    <scope>NUCLEOTIDE SEQUENCE [LARGE SCALE GENOMIC DNA]</scope>
    <source>
        <tissue evidence="12">Muscle</tissue>
    </source>
</reference>